<accession>A0A6M8BAS7</accession>
<gene>
    <name evidence="1" type="ORF">HPC62_02400</name>
</gene>
<evidence type="ECO:0000313" key="1">
    <source>
        <dbReference type="EMBL" id="QKD81176.1"/>
    </source>
</evidence>
<dbReference type="RefSeq" id="WP_172353591.1">
    <property type="nucleotide sequence ID" value="NZ_CP053661.1"/>
</dbReference>
<sequence length="264" mass="28128">MNTLEHKKLESRNAWMGAALALAAGLTLAPSAIALPESGLASSSASSILVAQALTSTTGTVIDADPREDTVRLRLSDGSIRMFSLSAQEQHQLGLDRGAEVMLTMSGNRIITMTRLISSAPETSTTATVVDADPREDTVRLRLADGSIRMFSLAAQKQSQLGLAPGAEVMLTMSGDRIVTMMRMVSVQPAEQVEATIVELNPRLDRIRVRLADGSIRLLSLSVQDQARLGLRNGSAVTLSTRGNRIETMTSNNQVATVTDPGQS</sequence>
<name>A0A6M8BAS7_9CYAN</name>
<proteinExistence type="predicted"/>
<reference evidence="1 2" key="1">
    <citation type="submission" date="2020-05" db="EMBL/GenBank/DDBJ databases">
        <title>Complete genome sequence of of a novel Thermoleptolyngbya strain isolated from hot springs of Ganzi, Sichuan China.</title>
        <authorList>
            <person name="Tang J."/>
            <person name="Daroch M."/>
            <person name="Li L."/>
            <person name="Waleron K."/>
            <person name="Waleron M."/>
            <person name="Waleron M."/>
        </authorList>
    </citation>
    <scope>NUCLEOTIDE SEQUENCE [LARGE SCALE GENOMIC DNA]</scope>
    <source>
        <strain evidence="1 2">PKUAC-SCTA183</strain>
    </source>
</reference>
<keyword evidence="2" id="KW-1185">Reference proteome</keyword>
<organism evidence="1 2">
    <name type="scientific">Thermoleptolyngbya sichuanensis A183</name>
    <dbReference type="NCBI Taxonomy" id="2737172"/>
    <lineage>
        <taxon>Bacteria</taxon>
        <taxon>Bacillati</taxon>
        <taxon>Cyanobacteriota</taxon>
        <taxon>Cyanophyceae</taxon>
        <taxon>Oculatellales</taxon>
        <taxon>Oculatellaceae</taxon>
        <taxon>Thermoleptolyngbya</taxon>
        <taxon>Thermoleptolyngbya sichuanensis</taxon>
    </lineage>
</organism>
<dbReference type="AlphaFoldDB" id="A0A6M8BAS7"/>
<dbReference type="EMBL" id="CP053661">
    <property type="protein sequence ID" value="QKD81176.1"/>
    <property type="molecule type" value="Genomic_DNA"/>
</dbReference>
<dbReference type="Proteomes" id="UP000505210">
    <property type="component" value="Chromosome"/>
</dbReference>
<dbReference type="SUPFAM" id="SSF50331">
    <property type="entry name" value="MOP-like"/>
    <property type="match status" value="1"/>
</dbReference>
<dbReference type="KEGG" id="theu:HPC62_02400"/>
<evidence type="ECO:0000313" key="2">
    <source>
        <dbReference type="Proteomes" id="UP000505210"/>
    </source>
</evidence>
<dbReference type="InterPro" id="IPR008995">
    <property type="entry name" value="Mo/tungstate-bd_C_term_dom"/>
</dbReference>
<protein>
    <submittedName>
        <fullName evidence="1">Uncharacterized protein</fullName>
    </submittedName>
</protein>